<keyword evidence="7" id="KW-1278">Translocase</keyword>
<dbReference type="GO" id="GO:0005886">
    <property type="term" value="C:plasma membrane"/>
    <property type="evidence" value="ECO:0007669"/>
    <property type="project" value="TreeGrafter"/>
</dbReference>
<dbReference type="Pfam" id="PF00122">
    <property type="entry name" value="E1-E2_ATPase"/>
    <property type="match status" value="1"/>
</dbReference>
<dbReference type="InterPro" id="IPR044492">
    <property type="entry name" value="P_typ_ATPase_HD_dom"/>
</dbReference>
<dbReference type="SFLD" id="SFLDS00003">
    <property type="entry name" value="Haloacid_Dehalogenase"/>
    <property type="match status" value="1"/>
</dbReference>
<name>A0A0G0DW50_9BACT</name>
<dbReference type="STRING" id="1618477.UR54_C0028G0003"/>
<organism evidence="12 13">
    <name type="scientific">Candidatus Roizmanbacteria bacterium GW2011_GWA2_34_18</name>
    <dbReference type="NCBI Taxonomy" id="1618477"/>
    <lineage>
        <taxon>Bacteria</taxon>
        <taxon>Candidatus Roizmaniibacteriota</taxon>
    </lineage>
</organism>
<dbReference type="PATRIC" id="fig|1618477.3.peg.444"/>
<comment type="subcellular location">
    <subcellularLocation>
        <location evidence="1">Membrane</location>
        <topology evidence="1">Multi-pass membrane protein</topology>
    </subcellularLocation>
</comment>
<dbReference type="GO" id="GO:0005388">
    <property type="term" value="F:P-type calcium transporter activity"/>
    <property type="evidence" value="ECO:0007669"/>
    <property type="project" value="TreeGrafter"/>
</dbReference>
<dbReference type="InterPro" id="IPR008250">
    <property type="entry name" value="ATPase_P-typ_transduc_dom_A_sf"/>
</dbReference>
<dbReference type="SUPFAM" id="SSF56784">
    <property type="entry name" value="HAD-like"/>
    <property type="match status" value="1"/>
</dbReference>
<feature type="domain" description="Cation-transporting P-type ATPase N-terminal" evidence="11">
    <location>
        <begin position="1"/>
        <end position="64"/>
    </location>
</feature>
<evidence type="ECO:0000256" key="5">
    <source>
        <dbReference type="ARBA" id="ARBA00022840"/>
    </source>
</evidence>
<dbReference type="SFLD" id="SFLDG00002">
    <property type="entry name" value="C1.7:_P-type_atpase_like"/>
    <property type="match status" value="1"/>
</dbReference>
<dbReference type="Pfam" id="PF00689">
    <property type="entry name" value="Cation_ATPase_C"/>
    <property type="match status" value="1"/>
</dbReference>
<dbReference type="SUPFAM" id="SSF81665">
    <property type="entry name" value="Calcium ATPase, transmembrane domain M"/>
    <property type="match status" value="1"/>
</dbReference>
<protein>
    <submittedName>
        <fullName evidence="12">Calcium-translocating P-type ATPase, PMCA-type</fullName>
    </submittedName>
</protein>
<dbReference type="InterPro" id="IPR001757">
    <property type="entry name" value="P_typ_ATPase"/>
</dbReference>
<dbReference type="Pfam" id="PF00690">
    <property type="entry name" value="Cation_ATPase_N"/>
    <property type="match status" value="1"/>
</dbReference>
<evidence type="ECO:0000256" key="7">
    <source>
        <dbReference type="ARBA" id="ARBA00022967"/>
    </source>
</evidence>
<dbReference type="SFLD" id="SFLDF00027">
    <property type="entry name" value="p-type_atpase"/>
    <property type="match status" value="1"/>
</dbReference>
<comment type="caution">
    <text evidence="12">The sequence shown here is derived from an EMBL/GenBank/DDBJ whole genome shotgun (WGS) entry which is preliminary data.</text>
</comment>
<dbReference type="Gene3D" id="3.40.50.1000">
    <property type="entry name" value="HAD superfamily/HAD-like"/>
    <property type="match status" value="1"/>
</dbReference>
<evidence type="ECO:0000256" key="6">
    <source>
        <dbReference type="ARBA" id="ARBA00022842"/>
    </source>
</evidence>
<dbReference type="Gene3D" id="3.40.1110.10">
    <property type="entry name" value="Calcium-transporting ATPase, cytoplasmic domain N"/>
    <property type="match status" value="1"/>
</dbReference>
<dbReference type="PANTHER" id="PTHR24093">
    <property type="entry name" value="CATION TRANSPORTING ATPASE"/>
    <property type="match status" value="1"/>
</dbReference>
<dbReference type="Proteomes" id="UP000034688">
    <property type="component" value="Unassembled WGS sequence"/>
</dbReference>
<evidence type="ECO:0000256" key="4">
    <source>
        <dbReference type="ARBA" id="ARBA00022741"/>
    </source>
</evidence>
<feature type="transmembrane region" description="Helical" evidence="10">
    <location>
        <begin position="754"/>
        <end position="772"/>
    </location>
</feature>
<dbReference type="Gene3D" id="2.70.150.10">
    <property type="entry name" value="Calcium-transporting ATPase, cytoplasmic transduction domain A"/>
    <property type="match status" value="1"/>
</dbReference>
<keyword evidence="8 10" id="KW-1133">Transmembrane helix</keyword>
<gene>
    <name evidence="12" type="ORF">UR54_C0028G0003</name>
</gene>
<dbReference type="PRINTS" id="PR00120">
    <property type="entry name" value="HATPASE"/>
</dbReference>
<dbReference type="InterPro" id="IPR004014">
    <property type="entry name" value="ATPase_P-typ_cation-transptr_N"/>
</dbReference>
<evidence type="ECO:0000256" key="2">
    <source>
        <dbReference type="ARBA" id="ARBA00022692"/>
    </source>
</evidence>
<evidence type="ECO:0000259" key="11">
    <source>
        <dbReference type="SMART" id="SM00831"/>
    </source>
</evidence>
<keyword evidence="5" id="KW-0067">ATP-binding</keyword>
<keyword evidence="6" id="KW-0460">Magnesium</keyword>
<evidence type="ECO:0000313" key="12">
    <source>
        <dbReference type="EMBL" id="KKP59367.1"/>
    </source>
</evidence>
<feature type="transmembrane region" description="Helical" evidence="10">
    <location>
        <begin position="656"/>
        <end position="678"/>
    </location>
</feature>
<dbReference type="FunFam" id="3.40.50.1000:FF:000083">
    <property type="entry name" value="Sodium/potassium-transporting ATPase subunit alpha"/>
    <property type="match status" value="1"/>
</dbReference>
<feature type="transmembrane region" description="Helical" evidence="10">
    <location>
        <begin position="68"/>
        <end position="87"/>
    </location>
</feature>
<reference evidence="12 13" key="1">
    <citation type="journal article" date="2015" name="Nature">
        <title>rRNA introns, odd ribosomes, and small enigmatic genomes across a large radiation of phyla.</title>
        <authorList>
            <person name="Brown C.T."/>
            <person name="Hug L.A."/>
            <person name="Thomas B.C."/>
            <person name="Sharon I."/>
            <person name="Castelle C.J."/>
            <person name="Singh A."/>
            <person name="Wilkins M.J."/>
            <person name="Williams K.H."/>
            <person name="Banfield J.F."/>
        </authorList>
    </citation>
    <scope>NUCLEOTIDE SEQUENCE [LARGE SCALE GENOMIC DNA]</scope>
</reference>
<dbReference type="PANTHER" id="PTHR24093:SF506">
    <property type="entry name" value="CATION-TRANSPORTING ATPASE PMA1"/>
    <property type="match status" value="1"/>
</dbReference>
<evidence type="ECO:0000256" key="3">
    <source>
        <dbReference type="ARBA" id="ARBA00022723"/>
    </source>
</evidence>
<dbReference type="EMBL" id="LBPP01000028">
    <property type="protein sequence ID" value="KKP59367.1"/>
    <property type="molecule type" value="Genomic_DNA"/>
</dbReference>
<dbReference type="GO" id="GO:0046872">
    <property type="term" value="F:metal ion binding"/>
    <property type="evidence" value="ECO:0007669"/>
    <property type="project" value="UniProtKB-KW"/>
</dbReference>
<keyword evidence="9 10" id="KW-0472">Membrane</keyword>
<keyword evidence="3" id="KW-0479">Metal-binding</keyword>
<dbReference type="InterPro" id="IPR036412">
    <property type="entry name" value="HAD-like_sf"/>
</dbReference>
<feature type="transmembrane region" description="Helical" evidence="10">
    <location>
        <begin position="247"/>
        <end position="275"/>
    </location>
</feature>
<feature type="transmembrane region" description="Helical" evidence="10">
    <location>
        <begin position="792"/>
        <end position="812"/>
    </location>
</feature>
<dbReference type="AlphaFoldDB" id="A0A0G0DW50"/>
<dbReference type="SUPFAM" id="SSF81653">
    <property type="entry name" value="Calcium ATPase, transduction domain A"/>
    <property type="match status" value="1"/>
</dbReference>
<feature type="transmembrane region" description="Helical" evidence="10">
    <location>
        <begin position="224"/>
        <end position="241"/>
    </location>
</feature>
<keyword evidence="4" id="KW-0547">Nucleotide-binding</keyword>
<dbReference type="InterPro" id="IPR006068">
    <property type="entry name" value="ATPase_P-typ_cation-transptr_C"/>
</dbReference>
<dbReference type="SUPFAM" id="SSF81660">
    <property type="entry name" value="Metal cation-transporting ATPase, ATP-binding domain N"/>
    <property type="match status" value="1"/>
</dbReference>
<dbReference type="InterPro" id="IPR023214">
    <property type="entry name" value="HAD_sf"/>
</dbReference>
<dbReference type="GO" id="GO:0016887">
    <property type="term" value="F:ATP hydrolysis activity"/>
    <property type="evidence" value="ECO:0007669"/>
    <property type="project" value="InterPro"/>
</dbReference>
<dbReference type="SMART" id="SM00831">
    <property type="entry name" value="Cation_ATPase_N"/>
    <property type="match status" value="1"/>
</dbReference>
<keyword evidence="2 10" id="KW-0812">Transmembrane</keyword>
<accession>A0A0G0DW50</accession>
<dbReference type="InterPro" id="IPR023299">
    <property type="entry name" value="ATPase_P-typ_cyto_dom_N"/>
</dbReference>
<dbReference type="InterPro" id="IPR023298">
    <property type="entry name" value="ATPase_P-typ_TM_dom_sf"/>
</dbReference>
<dbReference type="PROSITE" id="PS00154">
    <property type="entry name" value="ATPASE_E1_E2"/>
    <property type="match status" value="1"/>
</dbReference>
<evidence type="ECO:0000256" key="10">
    <source>
        <dbReference type="SAM" id="Phobius"/>
    </source>
</evidence>
<dbReference type="InterPro" id="IPR018303">
    <property type="entry name" value="ATPase_P-typ_P_site"/>
</dbReference>
<dbReference type="PRINTS" id="PR00119">
    <property type="entry name" value="CATATPASE"/>
</dbReference>
<sequence>MEQTLLFKKGLSSHKVQTLLKQYGYNEISEVKQFTLIKSFLAQFDNVLILLLVAAGGISFFVGERLDSLFIFLIVILNAFFGLYQEFKAEKALSYLKKLTVTTIRVIRDGKEQQIDSRNLVPGDLIYIEEGTKIPADCQIVESRNLEVNEASLTGESLPVVKNSHDLNSNQLFMGTVVAKGRGYAQVLKTGNQTKFGMIAKTLTTIKETKTPLQKKLDVFTKQIGIIGIVASSVVFILSFIQDKSLIESFIFAVSLAVAAVPEGLPAVMTITLAIGVERMAKKKAIVRKLNAIEALGSITVIATDKTGTLTANQMRVKKIFVENNVYEITNPPLLTNHPFSKIVLNGILCSTAALVTKIDHGRDFDIIGDATEGALLLMAHKVGMIPETVREKWKIIDELPFNPVTKRMTMVVTDGKFEKIVLTKGAPESILSISSQILIGNKPTPLNSHHIGRIKSEFERFARQGLRMIAFSYKKNDSSNLFEKDQIFLGFVGIADPVREEVLEAVRKTQAAGIKTIMITGDNPLTAEAIGIETGIIREGEDIMTGQQLDDYSDEELMPILTKVKIFARTSPEHKYRLVKLLQKRGEVVAVTGDGVNDALALKKADVGVAMGITGTDVAKETAHMIITDDNFATLVGAVEEGRNIFNHIKNAIKFLLACNIGEVIYVIAAVIFQLPILTALQLLYINLVTDGLPAIALAFSPNDSNIMREKPRRVIMILGKHDFRYIFLVGIITAVLAFLSFLPSFIFSRENLATTLVFTSIIFIQPFILVDIWLSHRSILSHFSLLKNPIFLLGFLFPFILHPFIIYNLFFQKAFSVTPLSFGYIISSIFISLLIFIPLELFKKIKFNK</sequence>
<dbReference type="NCBIfam" id="TIGR01494">
    <property type="entry name" value="ATPase_P-type"/>
    <property type="match status" value="2"/>
</dbReference>
<dbReference type="Gene3D" id="1.20.1110.10">
    <property type="entry name" value="Calcium-transporting ATPase, transmembrane domain"/>
    <property type="match status" value="1"/>
</dbReference>
<feature type="transmembrane region" description="Helical" evidence="10">
    <location>
        <begin position="824"/>
        <end position="844"/>
    </location>
</feature>
<dbReference type="InterPro" id="IPR059000">
    <property type="entry name" value="ATPase_P-type_domA"/>
</dbReference>
<dbReference type="GO" id="GO:0005524">
    <property type="term" value="F:ATP binding"/>
    <property type="evidence" value="ECO:0007669"/>
    <property type="project" value="UniProtKB-KW"/>
</dbReference>
<evidence type="ECO:0000256" key="8">
    <source>
        <dbReference type="ARBA" id="ARBA00022989"/>
    </source>
</evidence>
<proteinExistence type="predicted"/>
<evidence type="ECO:0000313" key="13">
    <source>
        <dbReference type="Proteomes" id="UP000034688"/>
    </source>
</evidence>
<feature type="transmembrane region" description="Helical" evidence="10">
    <location>
        <begin position="725"/>
        <end position="748"/>
    </location>
</feature>
<evidence type="ECO:0000256" key="1">
    <source>
        <dbReference type="ARBA" id="ARBA00004141"/>
    </source>
</evidence>
<evidence type="ECO:0000256" key="9">
    <source>
        <dbReference type="ARBA" id="ARBA00023136"/>
    </source>
</evidence>
<feature type="transmembrane region" description="Helical" evidence="10">
    <location>
        <begin position="40"/>
        <end position="62"/>
    </location>
</feature>
<dbReference type="Pfam" id="PF13246">
    <property type="entry name" value="Cation_ATPase"/>
    <property type="match status" value="1"/>
</dbReference>